<reference evidence="2 3" key="1">
    <citation type="journal article" date="2017" name="Curr. Biol.">
        <title>Genome architecture and evolution of a unichromosomal asexual nematode.</title>
        <authorList>
            <person name="Fradin H."/>
            <person name="Zegar C."/>
            <person name="Gutwein M."/>
            <person name="Lucas J."/>
            <person name="Kovtun M."/>
            <person name="Corcoran D."/>
            <person name="Baugh L.R."/>
            <person name="Kiontke K."/>
            <person name="Gunsalus K."/>
            <person name="Fitch D.H."/>
            <person name="Piano F."/>
        </authorList>
    </citation>
    <scope>NUCLEOTIDE SEQUENCE [LARGE SCALE GENOMIC DNA]</scope>
    <source>
        <strain evidence="2">PF1309</strain>
    </source>
</reference>
<evidence type="ECO:0000313" key="3">
    <source>
        <dbReference type="Proteomes" id="UP000218231"/>
    </source>
</evidence>
<keyword evidence="3" id="KW-1185">Reference proteome</keyword>
<dbReference type="EMBL" id="LIAE01008715">
    <property type="protein sequence ID" value="PAV72707.1"/>
    <property type="molecule type" value="Genomic_DNA"/>
</dbReference>
<gene>
    <name evidence="2" type="ORF">WR25_01934</name>
</gene>
<proteinExistence type="predicted"/>
<feature type="compositionally biased region" description="Basic and acidic residues" evidence="1">
    <location>
        <begin position="31"/>
        <end position="78"/>
    </location>
</feature>
<feature type="compositionally biased region" description="Basic and acidic residues" evidence="1">
    <location>
        <begin position="293"/>
        <end position="315"/>
    </location>
</feature>
<organism evidence="2 3">
    <name type="scientific">Diploscapter pachys</name>
    <dbReference type="NCBI Taxonomy" id="2018661"/>
    <lineage>
        <taxon>Eukaryota</taxon>
        <taxon>Metazoa</taxon>
        <taxon>Ecdysozoa</taxon>
        <taxon>Nematoda</taxon>
        <taxon>Chromadorea</taxon>
        <taxon>Rhabditida</taxon>
        <taxon>Rhabditina</taxon>
        <taxon>Rhabditomorpha</taxon>
        <taxon>Rhabditoidea</taxon>
        <taxon>Rhabditidae</taxon>
        <taxon>Diploscapter</taxon>
    </lineage>
</organism>
<feature type="compositionally biased region" description="Basic and acidic residues" evidence="1">
    <location>
        <begin position="339"/>
        <end position="354"/>
    </location>
</feature>
<evidence type="ECO:0000256" key="1">
    <source>
        <dbReference type="SAM" id="MobiDB-lite"/>
    </source>
</evidence>
<accession>A0A2A2KFL0</accession>
<dbReference type="AlphaFoldDB" id="A0A2A2KFL0"/>
<sequence>MLSTAERKAGEDERRAAGDQQIGDAEGQRQPVDRVDRYGAGHRLFGEAGDRQDDARQKDADPRRAFLDEEGAGEEHSFRAATGAHLRILDDVRHHRRAQDERADVAGGRGGEEDEQDRQQRGLPHIRQHMKQPQRVRRDVERRADRHRARRRARLAHLLADARRGDEGDQDAAEQRDRRIDEHDALEAPDIGVEIGRHRIADALHRIGAQARQHQDGEGAVLHRVRQFAQVLAERLTLDRRVGQIGDLLMRPRRRGQDRRAHQQGAEDRIADIALPVEQPVGMLRRRREEIEIGRHQHGEPARPPEQIAPRHDPRPLVIVRRQFGCQRDRGDLIGTHRGAHEDGAGEQPAERRALPPTGRRIPQQHPTDHDRQRRAIHPRVPPSPARARPIGQEAHGGVNEGIDQQGDHHDEADGGGGQADDLIVEQQQEGAKPGILHAIGDRSEGVAAHRTASQAPCRRYGRRPCCRLCHRSHASSCFVGDHSRAPGVVNHAFEFRVCSRFVQIIG</sequence>
<feature type="region of interest" description="Disordered" evidence="1">
    <location>
        <begin position="293"/>
        <end position="316"/>
    </location>
</feature>
<name>A0A2A2KFL0_9BILA</name>
<feature type="region of interest" description="Disordered" evidence="1">
    <location>
        <begin position="162"/>
        <end position="184"/>
    </location>
</feature>
<feature type="region of interest" description="Disordered" evidence="1">
    <location>
        <begin position="1"/>
        <end position="149"/>
    </location>
</feature>
<feature type="compositionally biased region" description="Basic and acidic residues" evidence="1">
    <location>
        <begin position="1"/>
        <end position="17"/>
    </location>
</feature>
<feature type="region of interest" description="Disordered" evidence="1">
    <location>
        <begin position="253"/>
        <end position="272"/>
    </location>
</feature>
<dbReference type="Proteomes" id="UP000218231">
    <property type="component" value="Unassembled WGS sequence"/>
</dbReference>
<feature type="compositionally biased region" description="Basic and acidic residues" evidence="1">
    <location>
        <begin position="87"/>
        <end position="104"/>
    </location>
</feature>
<feature type="region of interest" description="Disordered" evidence="1">
    <location>
        <begin position="330"/>
        <end position="419"/>
    </location>
</feature>
<evidence type="ECO:0000313" key="2">
    <source>
        <dbReference type="EMBL" id="PAV72707.1"/>
    </source>
</evidence>
<protein>
    <submittedName>
        <fullName evidence="2">Uncharacterized protein</fullName>
    </submittedName>
</protein>
<feature type="compositionally biased region" description="Basic residues" evidence="1">
    <location>
        <begin position="124"/>
        <end position="135"/>
    </location>
</feature>
<feature type="compositionally biased region" description="Basic and acidic residues" evidence="1">
    <location>
        <begin position="258"/>
        <end position="271"/>
    </location>
</feature>
<comment type="caution">
    <text evidence="2">The sequence shown here is derived from an EMBL/GenBank/DDBJ whole genome shotgun (WGS) entry which is preliminary data.</text>
</comment>